<proteinExistence type="predicted"/>
<reference evidence="1 2" key="1">
    <citation type="submission" date="2023-07" db="EMBL/GenBank/DDBJ databases">
        <authorList>
            <person name="Peeters C."/>
        </authorList>
    </citation>
    <scope>NUCLEOTIDE SEQUENCE [LARGE SCALE GENOMIC DNA]</scope>
    <source>
        <strain evidence="1 2">LMG 18101</strain>
    </source>
</reference>
<dbReference type="Proteomes" id="UP001189757">
    <property type="component" value="Unassembled WGS sequence"/>
</dbReference>
<organism evidence="1 2">
    <name type="scientific">Ralstonia flaminis</name>
    <dbReference type="NCBI Taxonomy" id="3058597"/>
    <lineage>
        <taxon>Bacteria</taxon>
        <taxon>Pseudomonadati</taxon>
        <taxon>Pseudomonadota</taxon>
        <taxon>Betaproteobacteria</taxon>
        <taxon>Burkholderiales</taxon>
        <taxon>Burkholderiaceae</taxon>
        <taxon>Ralstonia</taxon>
    </lineage>
</organism>
<keyword evidence="2" id="KW-1185">Reference proteome</keyword>
<accession>A0ABM9KCE7</accession>
<sequence length="181" mass="19515">MLTTLFSQLQAVQRDALQRWTHAVSDTDTAPSLPAANLDTWRRIALAALQTSQHYSTAWRSALDAGWREQRDRLALDGSANALRSLATLQADLAARAGEARAQHANAMAASAAQYLQDLNQARDATDIALALTRLATDNQAHSREHGLQLAALAGGLQPALAQWTERALSHARAPETTSSE</sequence>
<dbReference type="EMBL" id="CATZLL010000019">
    <property type="protein sequence ID" value="CAJ0821625.1"/>
    <property type="molecule type" value="Genomic_DNA"/>
</dbReference>
<dbReference type="RefSeq" id="WP_316682576.1">
    <property type="nucleotide sequence ID" value="NZ_CATZLL010000019.1"/>
</dbReference>
<gene>
    <name evidence="1" type="ORF">LMG18101_04687</name>
</gene>
<protein>
    <recommendedName>
        <fullName evidence="3">Poly(3-hydroxyalkanoate) polymerase subunit PhaE</fullName>
    </recommendedName>
</protein>
<name>A0ABM9KCE7_9RALS</name>
<evidence type="ECO:0000313" key="1">
    <source>
        <dbReference type="EMBL" id="CAJ0821625.1"/>
    </source>
</evidence>
<evidence type="ECO:0000313" key="2">
    <source>
        <dbReference type="Proteomes" id="UP001189757"/>
    </source>
</evidence>
<comment type="caution">
    <text evidence="1">The sequence shown here is derived from an EMBL/GenBank/DDBJ whole genome shotgun (WGS) entry which is preliminary data.</text>
</comment>
<evidence type="ECO:0008006" key="3">
    <source>
        <dbReference type="Google" id="ProtNLM"/>
    </source>
</evidence>